<comment type="caution">
    <text evidence="2">The sequence shown here is derived from an EMBL/GenBank/DDBJ whole genome shotgun (WGS) entry which is preliminary data.</text>
</comment>
<accession>A0A845QWA7</accession>
<name>A0A845QWA7_9CLOT</name>
<sequence>MYKKLINFLLSPLALLATFIANNAGNSATTFLTNQPKCPDELIK</sequence>
<dbReference type="NCBIfam" id="TIGR04223">
    <property type="entry name" value="quorum_AgrD"/>
    <property type="match status" value="1"/>
</dbReference>
<dbReference type="RefSeq" id="WP_160197264.1">
    <property type="nucleotide sequence ID" value="NZ_QXXA01000007.1"/>
</dbReference>
<dbReference type="Proteomes" id="UP000467132">
    <property type="component" value="Unassembled WGS sequence"/>
</dbReference>
<reference evidence="2 3" key="1">
    <citation type="submission" date="2018-08" db="EMBL/GenBank/DDBJ databases">
        <title>Murine metabolic-syndrome-specific gut microbial biobank.</title>
        <authorList>
            <person name="Liu C."/>
        </authorList>
    </citation>
    <scope>NUCLEOTIDE SEQUENCE [LARGE SCALE GENOMIC DNA]</scope>
    <source>
        <strain evidence="2 3">583</strain>
    </source>
</reference>
<feature type="signal peptide" evidence="1">
    <location>
        <begin position="1"/>
        <end position="23"/>
    </location>
</feature>
<keyword evidence="1" id="KW-0732">Signal</keyword>
<dbReference type="InterPro" id="IPR009229">
    <property type="entry name" value="AgrD"/>
</dbReference>
<keyword evidence="3" id="KW-1185">Reference proteome</keyword>
<protein>
    <submittedName>
        <fullName evidence="2">Cyclic lactone autoinducer peptide</fullName>
    </submittedName>
</protein>
<gene>
    <name evidence="2" type="ORF">D3Z33_07960</name>
</gene>
<organism evidence="2 3">
    <name type="scientific">Senegalia massiliensis</name>
    <dbReference type="NCBI Taxonomy" id="1720316"/>
    <lineage>
        <taxon>Bacteria</taxon>
        <taxon>Bacillati</taxon>
        <taxon>Bacillota</taxon>
        <taxon>Clostridia</taxon>
        <taxon>Eubacteriales</taxon>
        <taxon>Clostridiaceae</taxon>
        <taxon>Senegalia</taxon>
    </lineage>
</organism>
<evidence type="ECO:0000256" key="1">
    <source>
        <dbReference type="SAM" id="SignalP"/>
    </source>
</evidence>
<evidence type="ECO:0000313" key="3">
    <source>
        <dbReference type="Proteomes" id="UP000467132"/>
    </source>
</evidence>
<proteinExistence type="predicted"/>
<feature type="chain" id="PRO_5032271159" evidence="1">
    <location>
        <begin position="24"/>
        <end position="44"/>
    </location>
</feature>
<evidence type="ECO:0000313" key="2">
    <source>
        <dbReference type="EMBL" id="NBI06795.1"/>
    </source>
</evidence>
<dbReference type="AlphaFoldDB" id="A0A845QWA7"/>
<dbReference type="EMBL" id="QXXA01000007">
    <property type="protein sequence ID" value="NBI06795.1"/>
    <property type="molecule type" value="Genomic_DNA"/>
</dbReference>